<feature type="domain" description="GTPase-associated protein 1-like C-terminal" evidence="4">
    <location>
        <begin position="280"/>
        <end position="783"/>
    </location>
</feature>
<dbReference type="InterPro" id="IPR045402">
    <property type="entry name" value="GAP1-N2"/>
</dbReference>
<evidence type="ECO:0000313" key="5">
    <source>
        <dbReference type="EMBL" id="ADI03649.1"/>
    </source>
</evidence>
<sequence length="815" mass="90077">MSFQQLYYTSCEHGLSPSAGFQFNAVSEQVSAETRLRVEGLAGYEPPRSLAESDTPELLARCPVNLCHTPDPQGGATTLCVRYVGRDSARRFGNYFAHALYNEGEFTPDSGGLLAIELWDSPVWTARVAETTEIPELPAPLPRGPLSPRSARAFLRAHPHAEQLPALLAAVFAALAEDGSVVVIDDTTDRIAHWFAAVSYLLPPPLARTLSFATYLFRPTRSRLHLIGTVPGAQPDFGPDDEESYTVFDFSAGRFPEVVPTHHLVRLLTRIGVGAIRSVWSWTAEYTHGQERALGDWHAPVAAAAAAGGTELTDADIRAVIDWLPGAGHLGPRRAAVAADIHHTHRDLDDDQLAALSAAAETGGDTALHHELEGKLHQSRIRAYVTGVENAPGPVPITHPTERERATALWQRMLGEAANSRQQVRLLLWAVGARLAPPPELLTAQSLDLARALLGSSGAGPGLREEVAHLVHTLPEFRAGLATAAQEVLDERGGQEQLFAQFPATLLSERDLGERPRLLEYYWRAQAERQPARTVGLLFRILEVRGQASPDAELLRGLWRQPSPAWTYEEATEIARRLPSDQPVDEAVAEWFDRAVKQEVRDEEGLRACLVLCDTLTAPGRDAWLRAVTRECVRTTLQLDTALREATEATALARAFRIPQIDAWAAPRALKHYRLLPAMLRLPVDPARLRTEIGEFGFSLADGYLRSVYQAAVTSDRGHVDGVLFSQVTGVIAINYERVPLPLAHVEIVRGLRRHTAEHWRYEDLDRLARALRPYSARLADEYQQHADNRLGRVKKWRRKLTQRRPSDGPRPEGG</sequence>
<dbReference type="Pfam" id="PF20013">
    <property type="entry name" value="GAP1-N2"/>
    <property type="match status" value="1"/>
</dbReference>
<accession>D7C0F8</accession>
<dbReference type="EMBL" id="CP002047">
    <property type="protein sequence ID" value="ADI03649.1"/>
    <property type="molecule type" value="Genomic_DNA"/>
</dbReference>
<dbReference type="HOGENOM" id="CLU_325105_0_0_11"/>
<feature type="compositionally biased region" description="Basic residues" evidence="1">
    <location>
        <begin position="794"/>
        <end position="803"/>
    </location>
</feature>
<reference evidence="5 6" key="1">
    <citation type="journal article" date="2010" name="J. Bacteriol.">
        <title>Genome sequence of the milbemycin-producing bacterium Streptomyces bingchenggensis.</title>
        <authorList>
            <person name="Wang X.J."/>
            <person name="Yan Y.J."/>
            <person name="Zhang B."/>
            <person name="An J."/>
            <person name="Wang J.J."/>
            <person name="Tian J."/>
            <person name="Jiang L."/>
            <person name="Chen Y.H."/>
            <person name="Huang S.X."/>
            <person name="Yin M."/>
            <person name="Zhang J."/>
            <person name="Gao A.L."/>
            <person name="Liu C.X."/>
            <person name="Zhu Z.X."/>
            <person name="Xiang W.S."/>
        </authorList>
    </citation>
    <scope>NUCLEOTIDE SEQUENCE [LARGE SCALE GENOMIC DNA]</scope>
    <source>
        <strain evidence="5 6">BCW-1</strain>
    </source>
</reference>
<dbReference type="STRING" id="749414.SBI_00528"/>
<evidence type="ECO:0000259" key="4">
    <source>
        <dbReference type="Pfam" id="PF20052"/>
    </source>
</evidence>
<dbReference type="Pfam" id="PF20052">
    <property type="entry name" value="GAP1-C"/>
    <property type="match status" value="1"/>
</dbReference>
<dbReference type="KEGG" id="sbh:SBI_00528"/>
<dbReference type="RefSeq" id="WP_014173128.1">
    <property type="nucleotide sequence ID" value="NC_016582.1"/>
</dbReference>
<dbReference type="PATRIC" id="fig|749414.3.peg.543"/>
<evidence type="ECO:0000259" key="3">
    <source>
        <dbReference type="Pfam" id="PF20014"/>
    </source>
</evidence>
<evidence type="ECO:0000259" key="2">
    <source>
        <dbReference type="Pfam" id="PF20013"/>
    </source>
</evidence>
<proteinExistence type="predicted"/>
<dbReference type="InterPro" id="IPR049532">
    <property type="entry name" value="GAP1-like_C"/>
</dbReference>
<feature type="domain" description="GTPase-associated protein 1 N-terminal" evidence="2">
    <location>
        <begin position="3"/>
        <end position="139"/>
    </location>
</feature>
<dbReference type="eggNOG" id="ENOG5033PFY">
    <property type="taxonomic scope" value="Bacteria"/>
</dbReference>
<dbReference type="AlphaFoldDB" id="D7C0F8"/>
<organism evidence="5 6">
    <name type="scientific">Streptomyces bingchenggensis (strain BCW-1)</name>
    <dbReference type="NCBI Taxonomy" id="749414"/>
    <lineage>
        <taxon>Bacteria</taxon>
        <taxon>Bacillati</taxon>
        <taxon>Actinomycetota</taxon>
        <taxon>Actinomycetes</taxon>
        <taxon>Kitasatosporales</taxon>
        <taxon>Streptomycetaceae</taxon>
        <taxon>Streptomyces</taxon>
    </lineage>
</organism>
<dbReference type="Proteomes" id="UP000000377">
    <property type="component" value="Chromosome"/>
</dbReference>
<name>D7C0F8_STRBB</name>
<protein>
    <submittedName>
        <fullName evidence="5">Uncharacterized protein</fullName>
    </submittedName>
</protein>
<feature type="region of interest" description="Disordered" evidence="1">
    <location>
        <begin position="794"/>
        <end position="815"/>
    </location>
</feature>
<evidence type="ECO:0000313" key="6">
    <source>
        <dbReference type="Proteomes" id="UP000000377"/>
    </source>
</evidence>
<keyword evidence="6" id="KW-1185">Reference proteome</keyword>
<gene>
    <name evidence="5" type="ordered locus">SBI_00528</name>
</gene>
<feature type="compositionally biased region" description="Basic and acidic residues" evidence="1">
    <location>
        <begin position="805"/>
        <end position="815"/>
    </location>
</feature>
<feature type="domain" description="GTPase-associated protein 1 middle" evidence="3">
    <location>
        <begin position="152"/>
        <end position="251"/>
    </location>
</feature>
<dbReference type="Pfam" id="PF20014">
    <property type="entry name" value="GAP1-M"/>
    <property type="match status" value="1"/>
</dbReference>
<dbReference type="InterPro" id="IPR045401">
    <property type="entry name" value="GAP1-M"/>
</dbReference>
<evidence type="ECO:0000256" key="1">
    <source>
        <dbReference type="SAM" id="MobiDB-lite"/>
    </source>
</evidence>